<reference evidence="1" key="1">
    <citation type="journal article" date="2014" name="Front. Microbiol.">
        <title>High frequency of phylogenetically diverse reductive dehalogenase-homologous genes in deep subseafloor sedimentary metagenomes.</title>
        <authorList>
            <person name="Kawai M."/>
            <person name="Futagami T."/>
            <person name="Toyoda A."/>
            <person name="Takaki Y."/>
            <person name="Nishi S."/>
            <person name="Hori S."/>
            <person name="Arai W."/>
            <person name="Tsubouchi T."/>
            <person name="Morono Y."/>
            <person name="Uchiyama I."/>
            <person name="Ito T."/>
            <person name="Fujiyama A."/>
            <person name="Inagaki F."/>
            <person name="Takami H."/>
        </authorList>
    </citation>
    <scope>NUCLEOTIDE SEQUENCE</scope>
    <source>
        <strain evidence="1">Expedition CK06-06</strain>
    </source>
</reference>
<accession>X1TEY2</accession>
<evidence type="ECO:0000313" key="1">
    <source>
        <dbReference type="EMBL" id="GAI78579.1"/>
    </source>
</evidence>
<protein>
    <submittedName>
        <fullName evidence="1">Uncharacterized protein</fullName>
    </submittedName>
</protein>
<comment type="caution">
    <text evidence="1">The sequence shown here is derived from an EMBL/GenBank/DDBJ whole genome shotgun (WGS) entry which is preliminary data.</text>
</comment>
<proteinExistence type="predicted"/>
<organism evidence="1">
    <name type="scientific">marine sediment metagenome</name>
    <dbReference type="NCBI Taxonomy" id="412755"/>
    <lineage>
        <taxon>unclassified sequences</taxon>
        <taxon>metagenomes</taxon>
        <taxon>ecological metagenomes</taxon>
    </lineage>
</organism>
<dbReference type="EMBL" id="BARW01011943">
    <property type="protein sequence ID" value="GAI78579.1"/>
    <property type="molecule type" value="Genomic_DNA"/>
</dbReference>
<feature type="non-terminal residue" evidence="1">
    <location>
        <position position="1"/>
    </location>
</feature>
<gene>
    <name evidence="1" type="ORF">S12H4_22773</name>
</gene>
<sequence length="52" mass="5730">PIHLSLYLYTFTPPEERGAASLTSLGKGRLYKPLTTHTQCLDFDSGVSAIVY</sequence>
<dbReference type="AlphaFoldDB" id="X1TEY2"/>
<name>X1TEY2_9ZZZZ</name>